<comment type="caution">
    <text evidence="3">The sequence shown here is derived from an EMBL/GenBank/DDBJ whole genome shotgun (WGS) entry which is preliminary data.</text>
</comment>
<protein>
    <submittedName>
        <fullName evidence="3">Uncharacterized protein</fullName>
    </submittedName>
</protein>
<dbReference type="OrthoDB" id="10408345at2759"/>
<feature type="transmembrane region" description="Helical" evidence="2">
    <location>
        <begin position="99"/>
        <end position="118"/>
    </location>
</feature>
<evidence type="ECO:0000313" key="4">
    <source>
        <dbReference type="Proteomes" id="UP000626092"/>
    </source>
</evidence>
<feature type="region of interest" description="Disordered" evidence="1">
    <location>
        <begin position="145"/>
        <end position="166"/>
    </location>
</feature>
<keyword evidence="2" id="KW-0472">Membrane</keyword>
<organism evidence="3 4">
    <name type="scientific">Rhododendron simsii</name>
    <name type="common">Sims's rhododendron</name>
    <dbReference type="NCBI Taxonomy" id="118357"/>
    <lineage>
        <taxon>Eukaryota</taxon>
        <taxon>Viridiplantae</taxon>
        <taxon>Streptophyta</taxon>
        <taxon>Embryophyta</taxon>
        <taxon>Tracheophyta</taxon>
        <taxon>Spermatophyta</taxon>
        <taxon>Magnoliopsida</taxon>
        <taxon>eudicotyledons</taxon>
        <taxon>Gunneridae</taxon>
        <taxon>Pentapetalae</taxon>
        <taxon>asterids</taxon>
        <taxon>Ericales</taxon>
        <taxon>Ericaceae</taxon>
        <taxon>Ericoideae</taxon>
        <taxon>Rhodoreae</taxon>
        <taxon>Rhododendron</taxon>
    </lineage>
</organism>
<feature type="transmembrane region" description="Helical" evidence="2">
    <location>
        <begin position="44"/>
        <end position="66"/>
    </location>
</feature>
<evidence type="ECO:0000256" key="2">
    <source>
        <dbReference type="SAM" id="Phobius"/>
    </source>
</evidence>
<gene>
    <name evidence="3" type="ORF">RHSIM_Rhsim05G0045700</name>
</gene>
<evidence type="ECO:0000313" key="3">
    <source>
        <dbReference type="EMBL" id="KAF7143604.1"/>
    </source>
</evidence>
<dbReference type="AlphaFoldDB" id="A0A834LN55"/>
<dbReference type="Proteomes" id="UP000626092">
    <property type="component" value="Unassembled WGS sequence"/>
</dbReference>
<reference evidence="3" key="1">
    <citation type="submission" date="2019-11" db="EMBL/GenBank/DDBJ databases">
        <authorList>
            <person name="Liu Y."/>
            <person name="Hou J."/>
            <person name="Li T.-Q."/>
            <person name="Guan C.-H."/>
            <person name="Wu X."/>
            <person name="Wu H.-Z."/>
            <person name="Ling F."/>
            <person name="Zhang R."/>
            <person name="Shi X.-G."/>
            <person name="Ren J.-P."/>
            <person name="Chen E.-F."/>
            <person name="Sun J.-M."/>
        </authorList>
    </citation>
    <scope>NUCLEOTIDE SEQUENCE</scope>
    <source>
        <strain evidence="3">Adult_tree_wgs_1</strain>
        <tissue evidence="3">Leaves</tissue>
    </source>
</reference>
<sequence length="226" mass="25392">MDTYNFNFDLKLLFPAFLKFNLYLFSPHKAKLPFLPDFNLNLKMWLFSIVILMLFFITSITVPIYVRGRIQVGIANHISFFFAITLVGAVFLPEPIFCVGYVVILSISPWHDLLWGFLKRFFFSIWEVLRGIPEVIITFNVENHQQDEGETNPPPPPPPPPPQVEGVAVDVEMGRIGILPEQPPSKPVTPPPPPVEYVAVNIDMGGNAISPEQLPSEPITAAVVQP</sequence>
<accession>A0A834LN55</accession>
<proteinExistence type="predicted"/>
<keyword evidence="2" id="KW-0812">Transmembrane</keyword>
<dbReference type="EMBL" id="WJXA01000005">
    <property type="protein sequence ID" value="KAF7143604.1"/>
    <property type="molecule type" value="Genomic_DNA"/>
</dbReference>
<evidence type="ECO:0000256" key="1">
    <source>
        <dbReference type="SAM" id="MobiDB-lite"/>
    </source>
</evidence>
<feature type="compositionally biased region" description="Pro residues" evidence="1">
    <location>
        <begin position="152"/>
        <end position="163"/>
    </location>
</feature>
<name>A0A834LN55_RHOSS</name>
<keyword evidence="4" id="KW-1185">Reference proteome</keyword>
<feature type="transmembrane region" description="Helical" evidence="2">
    <location>
        <begin position="73"/>
        <end position="93"/>
    </location>
</feature>
<keyword evidence="2" id="KW-1133">Transmembrane helix</keyword>